<dbReference type="OrthoDB" id="1879341at2759"/>
<comment type="subcellular location">
    <subcellularLocation>
        <location evidence="1">Nucleus</location>
    </subcellularLocation>
</comment>
<sequence>MAAYTSWVDSVDTSLDLNLNPLRFSGDAPVGGSSSLFSHKEKNYLDLERKVSVKEETGALMEELKRVSAENKKLTEMLTVVCENYNTLRGHLVEQMNKNGEKEISSSRKRKSESSNNNMVVNGINGNSESSSSDEESYKKPKEETINKAAKTTRIQVKIGASESNLVVKDGYQWRKYGQKVTRDNPCPRAYFKCSFAPSCPVKKKVQRSVEDQSILVATYEGEHNHPHPSHMEATSGAARSLSITPAPPGSSAAPAISLDLAAKPNPSTDPKTSSNPRFDSPELQQFLVEQMASSLTKDPNFTAALAAAISGKIFPH</sequence>
<dbReference type="PANTHER" id="PTHR31429:SF3">
    <property type="entry name" value="WRKY TRANSCRIPTION FACTOR 40-RELATED"/>
    <property type="match status" value="1"/>
</dbReference>
<proteinExistence type="predicted"/>
<dbReference type="GO" id="GO:0042742">
    <property type="term" value="P:defense response to bacterium"/>
    <property type="evidence" value="ECO:0007669"/>
    <property type="project" value="UniProtKB-ARBA"/>
</dbReference>
<dbReference type="KEGG" id="mcha:111020920"/>
<evidence type="ECO:0000313" key="9">
    <source>
        <dbReference type="RefSeq" id="XP_022153408.1"/>
    </source>
</evidence>
<dbReference type="FunFam" id="2.20.25.80:FF:000008">
    <property type="entry name" value="WRKY transcription factor 40"/>
    <property type="match status" value="1"/>
</dbReference>
<dbReference type="InterPro" id="IPR003657">
    <property type="entry name" value="WRKY_dom"/>
</dbReference>
<keyword evidence="4" id="KW-0804">Transcription</keyword>
<feature type="region of interest" description="Disordered" evidence="6">
    <location>
        <begin position="261"/>
        <end position="280"/>
    </location>
</feature>
<accession>A0A6J1DHD7</accession>
<dbReference type="GeneID" id="111020920"/>
<dbReference type="RefSeq" id="XP_022153408.1">
    <property type="nucleotide sequence ID" value="XM_022297716.1"/>
</dbReference>
<dbReference type="SMR" id="A0A6J1DHD7"/>
<dbReference type="GO" id="GO:0009751">
    <property type="term" value="P:response to salicylic acid"/>
    <property type="evidence" value="ECO:0007669"/>
    <property type="project" value="UniProtKB-ARBA"/>
</dbReference>
<feature type="region of interest" description="Disordered" evidence="6">
    <location>
        <begin position="222"/>
        <end position="255"/>
    </location>
</feature>
<feature type="domain" description="WRKY" evidence="7">
    <location>
        <begin position="163"/>
        <end position="229"/>
    </location>
</feature>
<feature type="compositionally biased region" description="Low complexity" evidence="6">
    <location>
        <begin position="114"/>
        <end position="131"/>
    </location>
</feature>
<dbReference type="Pfam" id="PF03106">
    <property type="entry name" value="WRKY"/>
    <property type="match status" value="1"/>
</dbReference>
<gene>
    <name evidence="9" type="primary">LOC111020920</name>
</gene>
<dbReference type="PROSITE" id="PS50811">
    <property type="entry name" value="WRKY"/>
    <property type="match status" value="1"/>
</dbReference>
<dbReference type="Proteomes" id="UP000504603">
    <property type="component" value="Unplaced"/>
</dbReference>
<feature type="region of interest" description="Disordered" evidence="6">
    <location>
        <begin position="96"/>
        <end position="145"/>
    </location>
</feature>
<dbReference type="SMART" id="SM00774">
    <property type="entry name" value="WRKY"/>
    <property type="match status" value="1"/>
</dbReference>
<keyword evidence="3" id="KW-0238">DNA-binding</keyword>
<evidence type="ECO:0000256" key="3">
    <source>
        <dbReference type="ARBA" id="ARBA00023125"/>
    </source>
</evidence>
<feature type="compositionally biased region" description="Basic and acidic residues" evidence="6">
    <location>
        <begin position="136"/>
        <end position="145"/>
    </location>
</feature>
<dbReference type="PANTHER" id="PTHR31429">
    <property type="entry name" value="WRKY TRANSCRIPTION FACTOR 36-RELATED"/>
    <property type="match status" value="1"/>
</dbReference>
<evidence type="ECO:0000256" key="6">
    <source>
        <dbReference type="SAM" id="MobiDB-lite"/>
    </source>
</evidence>
<dbReference type="GO" id="GO:0005634">
    <property type="term" value="C:nucleus"/>
    <property type="evidence" value="ECO:0007669"/>
    <property type="project" value="UniProtKB-SubCell"/>
</dbReference>
<evidence type="ECO:0000256" key="4">
    <source>
        <dbReference type="ARBA" id="ARBA00023163"/>
    </source>
</evidence>
<dbReference type="SUPFAM" id="SSF118290">
    <property type="entry name" value="WRKY DNA-binding domain"/>
    <property type="match status" value="1"/>
</dbReference>
<dbReference type="GO" id="GO:0002237">
    <property type="term" value="P:response to molecule of bacterial origin"/>
    <property type="evidence" value="ECO:0007669"/>
    <property type="project" value="UniProtKB-ARBA"/>
</dbReference>
<name>A0A6J1DHD7_MOMCH</name>
<evidence type="ECO:0000259" key="7">
    <source>
        <dbReference type="PROSITE" id="PS50811"/>
    </source>
</evidence>
<reference evidence="9" key="1">
    <citation type="submission" date="2025-08" db="UniProtKB">
        <authorList>
            <consortium name="RefSeq"/>
        </authorList>
    </citation>
    <scope>IDENTIFICATION</scope>
    <source>
        <strain evidence="9">OHB3-1</strain>
    </source>
</reference>
<keyword evidence="8" id="KW-1185">Reference proteome</keyword>
<dbReference type="InterPro" id="IPR044810">
    <property type="entry name" value="WRKY_plant"/>
</dbReference>
<dbReference type="GO" id="GO:0031347">
    <property type="term" value="P:regulation of defense response"/>
    <property type="evidence" value="ECO:0007669"/>
    <property type="project" value="UniProtKB-ARBA"/>
</dbReference>
<keyword evidence="5" id="KW-0539">Nucleus</keyword>
<dbReference type="GO" id="GO:0003700">
    <property type="term" value="F:DNA-binding transcription factor activity"/>
    <property type="evidence" value="ECO:0007669"/>
    <property type="project" value="InterPro"/>
</dbReference>
<organism evidence="8 9">
    <name type="scientific">Momordica charantia</name>
    <name type="common">Bitter gourd</name>
    <name type="synonym">Balsam pear</name>
    <dbReference type="NCBI Taxonomy" id="3673"/>
    <lineage>
        <taxon>Eukaryota</taxon>
        <taxon>Viridiplantae</taxon>
        <taxon>Streptophyta</taxon>
        <taxon>Embryophyta</taxon>
        <taxon>Tracheophyta</taxon>
        <taxon>Spermatophyta</taxon>
        <taxon>Magnoliopsida</taxon>
        <taxon>eudicotyledons</taxon>
        <taxon>Gunneridae</taxon>
        <taxon>Pentapetalae</taxon>
        <taxon>rosids</taxon>
        <taxon>fabids</taxon>
        <taxon>Cucurbitales</taxon>
        <taxon>Cucurbitaceae</taxon>
        <taxon>Momordiceae</taxon>
        <taxon>Momordica</taxon>
    </lineage>
</organism>
<protein>
    <submittedName>
        <fullName evidence="9">Probable WRKY transcription factor 40</fullName>
    </submittedName>
</protein>
<evidence type="ECO:0000313" key="8">
    <source>
        <dbReference type="Proteomes" id="UP000504603"/>
    </source>
</evidence>
<dbReference type="GO" id="GO:0043565">
    <property type="term" value="F:sequence-specific DNA binding"/>
    <property type="evidence" value="ECO:0007669"/>
    <property type="project" value="InterPro"/>
</dbReference>
<evidence type="ECO:0000256" key="1">
    <source>
        <dbReference type="ARBA" id="ARBA00004123"/>
    </source>
</evidence>
<dbReference type="Gene3D" id="2.20.25.80">
    <property type="entry name" value="WRKY domain"/>
    <property type="match status" value="1"/>
</dbReference>
<keyword evidence="2" id="KW-0805">Transcription regulation</keyword>
<feature type="compositionally biased region" description="Polar residues" evidence="6">
    <location>
        <begin position="266"/>
        <end position="278"/>
    </location>
</feature>
<evidence type="ECO:0000256" key="2">
    <source>
        <dbReference type="ARBA" id="ARBA00023015"/>
    </source>
</evidence>
<dbReference type="GO" id="GO:0050832">
    <property type="term" value="P:defense response to fungus"/>
    <property type="evidence" value="ECO:0007669"/>
    <property type="project" value="UniProtKB-ARBA"/>
</dbReference>
<dbReference type="InterPro" id="IPR036576">
    <property type="entry name" value="WRKY_dom_sf"/>
</dbReference>
<evidence type="ECO:0000256" key="5">
    <source>
        <dbReference type="ARBA" id="ARBA00023242"/>
    </source>
</evidence>
<dbReference type="AlphaFoldDB" id="A0A6J1DHD7"/>